<dbReference type="NCBIfam" id="TIGR02404">
    <property type="entry name" value="trehalos_R_Bsub"/>
    <property type="match status" value="1"/>
</dbReference>
<dbReference type="EMBL" id="AZCU01000022">
    <property type="protein sequence ID" value="KRK22680.1"/>
    <property type="molecule type" value="Genomic_DNA"/>
</dbReference>
<dbReference type="PANTHER" id="PTHR44846:SF12">
    <property type="entry name" value="HTH-TYPE TRANSCRIPTIONAL REGULATOR TRER"/>
    <property type="match status" value="1"/>
</dbReference>
<dbReference type="InterPro" id="IPR028978">
    <property type="entry name" value="Chorismate_lyase_/UTRA_dom_sf"/>
</dbReference>
<comment type="caution">
    <text evidence="6">The sequence shown here is derived from an EMBL/GenBank/DDBJ whole genome shotgun (WGS) entry which is preliminary data.</text>
</comment>
<feature type="domain" description="HTH gntR-type" evidence="5">
    <location>
        <begin position="4"/>
        <end position="72"/>
    </location>
</feature>
<dbReference type="AlphaFoldDB" id="A0A837R864"/>
<evidence type="ECO:0000256" key="4">
    <source>
        <dbReference type="NCBIfam" id="TIGR02404"/>
    </source>
</evidence>
<dbReference type="SMART" id="SM00866">
    <property type="entry name" value="UTRA"/>
    <property type="match status" value="1"/>
</dbReference>
<proteinExistence type="predicted"/>
<dbReference type="PRINTS" id="PR00035">
    <property type="entry name" value="HTHGNTR"/>
</dbReference>
<accession>A0A837R864</accession>
<dbReference type="Pfam" id="PF00392">
    <property type="entry name" value="GntR"/>
    <property type="match status" value="1"/>
</dbReference>
<keyword evidence="1" id="KW-0805">Transcription regulation</keyword>
<dbReference type="CDD" id="cd07377">
    <property type="entry name" value="WHTH_GntR"/>
    <property type="match status" value="1"/>
</dbReference>
<dbReference type="PROSITE" id="PS50949">
    <property type="entry name" value="HTH_GNTR"/>
    <property type="match status" value="1"/>
</dbReference>
<dbReference type="InterPro" id="IPR036388">
    <property type="entry name" value="WH-like_DNA-bd_sf"/>
</dbReference>
<dbReference type="GO" id="GO:0003677">
    <property type="term" value="F:DNA binding"/>
    <property type="evidence" value="ECO:0007669"/>
    <property type="project" value="UniProtKB-UniRule"/>
</dbReference>
<dbReference type="SUPFAM" id="SSF46785">
    <property type="entry name" value="Winged helix' DNA-binding domain"/>
    <property type="match status" value="1"/>
</dbReference>
<dbReference type="InterPro" id="IPR000524">
    <property type="entry name" value="Tscrpt_reg_HTH_GntR"/>
</dbReference>
<gene>
    <name evidence="6" type="ORF">FD24_GL001773</name>
</gene>
<sequence>MLAVNKAALVYQDLLQKIDAEVYPIGSYLPSEHQLCELYGISRETGRKALATLADDGYIQKIRGKGSIVIEHRQYEFPVSGIVSYKELAAKLHIKTENVVYDYQPDALLPVADFTSLGTELTEAPVTAIKRVRVINGEPAIIDKDYILKSVVPDVPKRAAEESLYAYFEDQLGLTIGYATKEITMAPATEEDREHLALNKGAYVAIVRSVMSLTDARAFQYTESRHRADRFSFRDFARRTKK</sequence>
<dbReference type="SMART" id="SM00345">
    <property type="entry name" value="HTH_GNTR"/>
    <property type="match status" value="1"/>
</dbReference>
<dbReference type="SUPFAM" id="SSF64288">
    <property type="entry name" value="Chorismate lyase-like"/>
    <property type="match status" value="1"/>
</dbReference>
<keyword evidence="3" id="KW-0804">Transcription</keyword>
<evidence type="ECO:0000256" key="1">
    <source>
        <dbReference type="ARBA" id="ARBA00023015"/>
    </source>
</evidence>
<evidence type="ECO:0000259" key="5">
    <source>
        <dbReference type="PROSITE" id="PS50949"/>
    </source>
</evidence>
<dbReference type="GO" id="GO:0045892">
    <property type="term" value="P:negative regulation of DNA-templated transcription"/>
    <property type="evidence" value="ECO:0007669"/>
    <property type="project" value="TreeGrafter"/>
</dbReference>
<name>A0A837R864_LACPE</name>
<dbReference type="Gene3D" id="3.40.1410.10">
    <property type="entry name" value="Chorismate lyase-like"/>
    <property type="match status" value="1"/>
</dbReference>
<dbReference type="Pfam" id="PF07702">
    <property type="entry name" value="UTRA"/>
    <property type="match status" value="1"/>
</dbReference>
<dbReference type="InterPro" id="IPR050679">
    <property type="entry name" value="Bact_HTH_transcr_reg"/>
</dbReference>
<evidence type="ECO:0000313" key="6">
    <source>
        <dbReference type="EMBL" id="KRK22680.1"/>
    </source>
</evidence>
<dbReference type="InterPro" id="IPR036390">
    <property type="entry name" value="WH_DNA-bd_sf"/>
</dbReference>
<dbReference type="Proteomes" id="UP000051020">
    <property type="component" value="Unassembled WGS sequence"/>
</dbReference>
<evidence type="ECO:0000313" key="7">
    <source>
        <dbReference type="Proteomes" id="UP000051020"/>
    </source>
</evidence>
<dbReference type="Gene3D" id="1.10.10.10">
    <property type="entry name" value="Winged helix-like DNA-binding domain superfamily/Winged helix DNA-binding domain"/>
    <property type="match status" value="1"/>
</dbReference>
<evidence type="ECO:0000256" key="3">
    <source>
        <dbReference type="ARBA" id="ARBA00023163"/>
    </source>
</evidence>
<dbReference type="InterPro" id="IPR011663">
    <property type="entry name" value="UTRA"/>
</dbReference>
<reference evidence="6 7" key="1">
    <citation type="journal article" date="2015" name="Genome Announc.">
        <title>Expanding the biotechnology potential of lactobacilli through comparative genomics of 213 strains and associated genera.</title>
        <authorList>
            <person name="Sun Z."/>
            <person name="Harris H.M."/>
            <person name="McCann A."/>
            <person name="Guo C."/>
            <person name="Argimon S."/>
            <person name="Zhang W."/>
            <person name="Yang X."/>
            <person name="Jeffery I.B."/>
            <person name="Cooney J.C."/>
            <person name="Kagawa T.F."/>
            <person name="Liu W."/>
            <person name="Song Y."/>
            <person name="Salvetti E."/>
            <person name="Wrobel A."/>
            <person name="Rasinkangas P."/>
            <person name="Parkhill J."/>
            <person name="Rea M.C."/>
            <person name="O'Sullivan O."/>
            <person name="Ritari J."/>
            <person name="Douillard F.P."/>
            <person name="Paul Ross R."/>
            <person name="Yang R."/>
            <person name="Briner A.E."/>
            <person name="Felis G.E."/>
            <person name="de Vos W.M."/>
            <person name="Barrangou R."/>
            <person name="Klaenhammer T.R."/>
            <person name="Caufield P.W."/>
            <person name="Cui Y."/>
            <person name="Zhang H."/>
            <person name="O'Toole P.W."/>
        </authorList>
    </citation>
    <scope>NUCLEOTIDE SEQUENCE [LARGE SCALE GENOMIC DNA]</scope>
    <source>
        <strain evidence="6 7">DSM 20314</strain>
    </source>
</reference>
<keyword evidence="2" id="KW-0238">DNA-binding</keyword>
<dbReference type="GO" id="GO:0003700">
    <property type="term" value="F:DNA-binding transcription factor activity"/>
    <property type="evidence" value="ECO:0007669"/>
    <property type="project" value="UniProtKB-UniRule"/>
</dbReference>
<dbReference type="PANTHER" id="PTHR44846">
    <property type="entry name" value="MANNOSYL-D-GLYCERATE TRANSPORT/METABOLISM SYSTEM REPRESSOR MNGR-RELATED"/>
    <property type="match status" value="1"/>
</dbReference>
<dbReference type="InterPro" id="IPR012770">
    <property type="entry name" value="TreR"/>
</dbReference>
<protein>
    <recommendedName>
        <fullName evidence="4">Trehalose operon repressor</fullName>
    </recommendedName>
</protein>
<evidence type="ECO:0000256" key="2">
    <source>
        <dbReference type="ARBA" id="ARBA00023125"/>
    </source>
</evidence>
<organism evidence="6 7">
    <name type="scientific">Lactiplantibacillus pentosus DSM 20314</name>
    <dbReference type="NCBI Taxonomy" id="1423791"/>
    <lineage>
        <taxon>Bacteria</taxon>
        <taxon>Bacillati</taxon>
        <taxon>Bacillota</taxon>
        <taxon>Bacilli</taxon>
        <taxon>Lactobacillales</taxon>
        <taxon>Lactobacillaceae</taxon>
        <taxon>Lactiplantibacillus</taxon>
    </lineage>
</organism>